<feature type="transmembrane region" description="Helical" evidence="12">
    <location>
        <begin position="188"/>
        <end position="207"/>
    </location>
</feature>
<keyword evidence="3" id="KW-0813">Transport</keyword>
<evidence type="ECO:0000256" key="4">
    <source>
        <dbReference type="ARBA" id="ARBA00022475"/>
    </source>
</evidence>
<dbReference type="InterPro" id="IPR051084">
    <property type="entry name" value="H+-coupled_symporters"/>
</dbReference>
<protein>
    <recommendedName>
        <fullName evidence="10">Putative proline/betaine transporter</fullName>
    </recommendedName>
</protein>
<evidence type="ECO:0000256" key="1">
    <source>
        <dbReference type="ARBA" id="ARBA00004651"/>
    </source>
</evidence>
<dbReference type="PROSITE" id="PS50850">
    <property type="entry name" value="MFS"/>
    <property type="match status" value="1"/>
</dbReference>
<evidence type="ECO:0000256" key="12">
    <source>
        <dbReference type="SAM" id="Phobius"/>
    </source>
</evidence>
<feature type="transmembrane region" description="Helical" evidence="12">
    <location>
        <begin position="372"/>
        <end position="394"/>
    </location>
</feature>
<dbReference type="Proteomes" id="UP000008710">
    <property type="component" value="Plasmid pRHL2"/>
</dbReference>
<dbReference type="InterPro" id="IPR005829">
    <property type="entry name" value="Sugar_transporter_CS"/>
</dbReference>
<evidence type="ECO:0000259" key="13">
    <source>
        <dbReference type="PROSITE" id="PS50850"/>
    </source>
</evidence>
<sequence length="453" mass="47989">MDTTRSVTDHQSPRKALGAAVMGNVIEWFDYGIYSYAAATIGMKFFPAHSTTAAALSSFAVLALSFFMRPIGGLVIGSAGDRHGRRGMLMLTIGLMTLGTVLIGVLPTYATIGIAAPILLICARLIQGFSAGGEYGGANTFMAESAPMERRGLFGSLLESGVLVGYMGGATVVVATSSLMSDANWEEWGWRIPFLVSLPLGLLALVLRRNLHDTPVFQNMQNAGEIARHPIADTFKVGKRAFTITILAIALGNGAYYIALTYMPTYLESELGISSGSALALGIVMMGVMMVLNPLFGRLGDRIGRRPMLAVSCALYIVLSVPLVALVNTDSIVLVGLAMMCFGAFLTPFTSQAAATFPVLFPRSVRYTGFTFAYNLSTAVFGGTAPLIVGSLLALTGNSFVIAFYLIACAVVAGIGVWMMPETRDLTADHQSSLPRVHEPAEATTGQVPAQPL</sequence>
<feature type="transmembrane region" description="Helical" evidence="12">
    <location>
        <begin position="271"/>
        <end position="296"/>
    </location>
</feature>
<feature type="transmembrane region" description="Helical" evidence="12">
    <location>
        <begin position="308"/>
        <end position="327"/>
    </location>
</feature>
<evidence type="ECO:0000313" key="15">
    <source>
        <dbReference type="Proteomes" id="UP000008710"/>
    </source>
</evidence>
<keyword evidence="8 12" id="KW-0472">Membrane</keyword>
<evidence type="ECO:0000256" key="3">
    <source>
        <dbReference type="ARBA" id="ARBA00022448"/>
    </source>
</evidence>
<feature type="region of interest" description="Disordered" evidence="11">
    <location>
        <begin position="429"/>
        <end position="453"/>
    </location>
</feature>
<keyword evidence="6" id="KW-0769">Symport</keyword>
<evidence type="ECO:0000256" key="11">
    <source>
        <dbReference type="SAM" id="MobiDB-lite"/>
    </source>
</evidence>
<geneLocation type="plasmid" evidence="14 15">
    <name>pRHL2</name>
</geneLocation>
<dbReference type="PANTHER" id="PTHR43528:SF1">
    <property type="entry name" value="ALPHA-KETOGLUTARATE PERMEASE"/>
    <property type="match status" value="1"/>
</dbReference>
<organism evidence="14 15">
    <name type="scientific">Rhodococcus jostii (strain RHA1)</name>
    <dbReference type="NCBI Taxonomy" id="101510"/>
    <lineage>
        <taxon>Bacteria</taxon>
        <taxon>Bacillati</taxon>
        <taxon>Actinomycetota</taxon>
        <taxon>Actinomycetes</taxon>
        <taxon>Mycobacteriales</taxon>
        <taxon>Nocardiaceae</taxon>
        <taxon>Rhodococcus</taxon>
    </lineage>
</organism>
<dbReference type="PATRIC" id="fig|101510.16.peg.8811"/>
<dbReference type="Gene3D" id="1.20.1250.20">
    <property type="entry name" value="MFS general substrate transporter like domains"/>
    <property type="match status" value="2"/>
</dbReference>
<dbReference type="KEGG" id="rha:RHA1_ro10435"/>
<evidence type="ECO:0000256" key="2">
    <source>
        <dbReference type="ARBA" id="ARBA00008240"/>
    </source>
</evidence>
<dbReference type="PANTHER" id="PTHR43528">
    <property type="entry name" value="ALPHA-KETOGLUTARATE PERMEASE"/>
    <property type="match status" value="1"/>
</dbReference>
<evidence type="ECO:0000256" key="8">
    <source>
        <dbReference type="ARBA" id="ARBA00023136"/>
    </source>
</evidence>
<comment type="function">
    <text evidence="9">May be a proton symporter involved in the uptake of osmolytes such as proline and glycine betaine.</text>
</comment>
<dbReference type="FunFam" id="1.20.1250.20:FF:000001">
    <property type="entry name" value="Dicarboxylate MFS transporter"/>
    <property type="match status" value="1"/>
</dbReference>
<dbReference type="HOGENOM" id="CLU_001265_39_0_11"/>
<evidence type="ECO:0000256" key="7">
    <source>
        <dbReference type="ARBA" id="ARBA00022989"/>
    </source>
</evidence>
<evidence type="ECO:0000313" key="14">
    <source>
        <dbReference type="EMBL" id="ABH00624.1"/>
    </source>
</evidence>
<feature type="transmembrane region" description="Helical" evidence="12">
    <location>
        <begin position="88"/>
        <end position="106"/>
    </location>
</feature>
<dbReference type="OrthoDB" id="8953821at2"/>
<dbReference type="GO" id="GO:0015293">
    <property type="term" value="F:symporter activity"/>
    <property type="evidence" value="ECO:0007669"/>
    <property type="project" value="UniProtKB-KW"/>
</dbReference>
<keyword evidence="5 12" id="KW-0812">Transmembrane</keyword>
<evidence type="ECO:0000256" key="5">
    <source>
        <dbReference type="ARBA" id="ARBA00022692"/>
    </source>
</evidence>
<proteinExistence type="inferred from homology"/>
<dbReference type="PROSITE" id="PS00217">
    <property type="entry name" value="SUGAR_TRANSPORT_2"/>
    <property type="match status" value="1"/>
</dbReference>
<feature type="transmembrane region" description="Helical" evidence="12">
    <location>
        <begin position="153"/>
        <end position="176"/>
    </location>
</feature>
<dbReference type="Pfam" id="PF07690">
    <property type="entry name" value="MFS_1"/>
    <property type="match status" value="1"/>
</dbReference>
<name>Q0RVR2_RHOJR</name>
<keyword evidence="14" id="KW-0614">Plasmid</keyword>
<gene>
    <name evidence="14" type="ordered locus">RHA1_ro10435</name>
</gene>
<accession>Q0RVR2</accession>
<comment type="subcellular location">
    <subcellularLocation>
        <location evidence="1">Cell membrane</location>
        <topology evidence="1">Multi-pass membrane protein</topology>
    </subcellularLocation>
</comment>
<feature type="transmembrane region" description="Helical" evidence="12">
    <location>
        <begin position="333"/>
        <end position="360"/>
    </location>
</feature>
<feature type="compositionally biased region" description="Polar residues" evidence="11">
    <location>
        <begin position="444"/>
        <end position="453"/>
    </location>
</feature>
<feature type="domain" description="Major facilitator superfamily (MFS) profile" evidence="13">
    <location>
        <begin position="16"/>
        <end position="424"/>
    </location>
</feature>
<feature type="transmembrane region" description="Helical" evidence="12">
    <location>
        <begin position="112"/>
        <end position="132"/>
    </location>
</feature>
<feature type="transmembrane region" description="Helical" evidence="12">
    <location>
        <begin position="53"/>
        <end position="76"/>
    </location>
</feature>
<keyword evidence="7 12" id="KW-1133">Transmembrane helix</keyword>
<dbReference type="InterPro" id="IPR011701">
    <property type="entry name" value="MFS"/>
</dbReference>
<comment type="similarity">
    <text evidence="2">Belongs to the major facilitator superfamily. Metabolite:H+ Symporter (MHS) family (TC 2.A.1.6) family.</text>
</comment>
<evidence type="ECO:0000256" key="10">
    <source>
        <dbReference type="ARBA" id="ARBA00039918"/>
    </source>
</evidence>
<dbReference type="InterPro" id="IPR036259">
    <property type="entry name" value="MFS_trans_sf"/>
</dbReference>
<feature type="transmembrane region" description="Helical" evidence="12">
    <location>
        <begin position="241"/>
        <end position="259"/>
    </location>
</feature>
<dbReference type="InterPro" id="IPR020846">
    <property type="entry name" value="MFS_dom"/>
</dbReference>
<feature type="transmembrane region" description="Helical" evidence="12">
    <location>
        <begin position="400"/>
        <end position="420"/>
    </location>
</feature>
<dbReference type="GO" id="GO:0005886">
    <property type="term" value="C:plasma membrane"/>
    <property type="evidence" value="ECO:0007669"/>
    <property type="project" value="UniProtKB-SubCell"/>
</dbReference>
<reference evidence="15" key="1">
    <citation type="journal article" date="2006" name="Proc. Natl. Acad. Sci. U.S.A.">
        <title>The complete genome of Rhodococcus sp. RHA1 provides insights into a catabolic powerhouse.</title>
        <authorList>
            <person name="McLeod M.P."/>
            <person name="Warren R.L."/>
            <person name="Hsiao W.W.L."/>
            <person name="Araki N."/>
            <person name="Myhre M."/>
            <person name="Fernandes C."/>
            <person name="Miyazawa D."/>
            <person name="Wong W."/>
            <person name="Lillquist A.L."/>
            <person name="Wang D."/>
            <person name="Dosanjh M."/>
            <person name="Hara H."/>
            <person name="Petrescu A."/>
            <person name="Morin R.D."/>
            <person name="Yang G."/>
            <person name="Stott J.M."/>
            <person name="Schein J.E."/>
            <person name="Shin H."/>
            <person name="Smailus D."/>
            <person name="Siddiqui A.S."/>
            <person name="Marra M.A."/>
            <person name="Jones S.J.M."/>
            <person name="Holt R."/>
            <person name="Brinkman F.S.L."/>
            <person name="Miyauchi K."/>
            <person name="Fukuda M."/>
            <person name="Davies J.E."/>
            <person name="Mohn W.W."/>
            <person name="Eltis L.D."/>
        </authorList>
    </citation>
    <scope>NUCLEOTIDE SEQUENCE [LARGE SCALE GENOMIC DNA]</scope>
    <source>
        <strain evidence="15">RHA1</strain>
    </source>
</reference>
<evidence type="ECO:0000256" key="9">
    <source>
        <dbReference type="ARBA" id="ARBA00037295"/>
    </source>
</evidence>
<dbReference type="AlphaFoldDB" id="Q0RVR2"/>
<evidence type="ECO:0000256" key="6">
    <source>
        <dbReference type="ARBA" id="ARBA00022847"/>
    </source>
</evidence>
<keyword evidence="4" id="KW-1003">Cell membrane</keyword>
<dbReference type="SUPFAM" id="SSF103473">
    <property type="entry name" value="MFS general substrate transporter"/>
    <property type="match status" value="1"/>
</dbReference>
<dbReference type="EMBL" id="CP000433">
    <property type="protein sequence ID" value="ABH00624.1"/>
    <property type="molecule type" value="Genomic_DNA"/>
</dbReference>